<dbReference type="RefSeq" id="WP_221304257.1">
    <property type="nucleotide sequence ID" value="NZ_JACHHZ010000004.1"/>
</dbReference>
<name>A0A841HQQ7_9GAMM</name>
<feature type="transmembrane region" description="Helical" evidence="1">
    <location>
        <begin position="6"/>
        <end position="27"/>
    </location>
</feature>
<feature type="transmembrane region" description="Helical" evidence="1">
    <location>
        <begin position="70"/>
        <end position="97"/>
    </location>
</feature>
<dbReference type="EMBL" id="JACHHZ010000004">
    <property type="protein sequence ID" value="MBB6094659.1"/>
    <property type="molecule type" value="Genomic_DNA"/>
</dbReference>
<evidence type="ECO:0000256" key="1">
    <source>
        <dbReference type="SAM" id="Phobius"/>
    </source>
</evidence>
<dbReference type="Proteomes" id="UP000588068">
    <property type="component" value="Unassembled WGS sequence"/>
</dbReference>
<comment type="caution">
    <text evidence="2">The sequence shown here is derived from an EMBL/GenBank/DDBJ whole genome shotgun (WGS) entry which is preliminary data.</text>
</comment>
<reference evidence="2 3" key="1">
    <citation type="submission" date="2020-08" db="EMBL/GenBank/DDBJ databases">
        <title>Genomic Encyclopedia of Type Strains, Phase IV (KMG-IV): sequencing the most valuable type-strain genomes for metagenomic binning, comparative biology and taxonomic classification.</title>
        <authorList>
            <person name="Goeker M."/>
        </authorList>
    </citation>
    <scope>NUCLEOTIDE SEQUENCE [LARGE SCALE GENOMIC DNA]</scope>
    <source>
        <strain evidence="2 3">DSM 26723</strain>
    </source>
</reference>
<proteinExistence type="predicted"/>
<organism evidence="2 3">
    <name type="scientific">Povalibacter uvarum</name>
    <dbReference type="NCBI Taxonomy" id="732238"/>
    <lineage>
        <taxon>Bacteria</taxon>
        <taxon>Pseudomonadati</taxon>
        <taxon>Pseudomonadota</taxon>
        <taxon>Gammaproteobacteria</taxon>
        <taxon>Steroidobacterales</taxon>
        <taxon>Steroidobacteraceae</taxon>
        <taxon>Povalibacter</taxon>
    </lineage>
</organism>
<keyword evidence="1" id="KW-0812">Transmembrane</keyword>
<sequence>MFPDGAPGWALVILRVTVAANLLVSAWSLRGQGAFPWVLALVAILAGLLTAGLLTPIAAPLTAGGQAFHLLALGFSFSPILAVATATALAMLGPGYYSIDALLFARRTVVLPNGGD</sequence>
<keyword evidence="3" id="KW-1185">Reference proteome</keyword>
<evidence type="ECO:0000313" key="3">
    <source>
        <dbReference type="Proteomes" id="UP000588068"/>
    </source>
</evidence>
<protein>
    <submittedName>
        <fullName evidence="2">Uncharacterized protein</fullName>
    </submittedName>
</protein>
<keyword evidence="1" id="KW-0472">Membrane</keyword>
<feature type="transmembrane region" description="Helical" evidence="1">
    <location>
        <begin position="34"/>
        <end position="58"/>
    </location>
</feature>
<evidence type="ECO:0000313" key="2">
    <source>
        <dbReference type="EMBL" id="MBB6094659.1"/>
    </source>
</evidence>
<accession>A0A841HQQ7</accession>
<dbReference type="AlphaFoldDB" id="A0A841HQQ7"/>
<keyword evidence="1" id="KW-1133">Transmembrane helix</keyword>
<gene>
    <name evidence="2" type="ORF">HNQ60_003546</name>
</gene>